<dbReference type="InterPro" id="IPR035986">
    <property type="entry name" value="PKD_dom_sf"/>
</dbReference>
<proteinExistence type="predicted"/>
<accession>A0ABS3JT17</accession>
<dbReference type="InterPro" id="IPR013783">
    <property type="entry name" value="Ig-like_fold"/>
</dbReference>
<comment type="caution">
    <text evidence="1">The sequence shown here is derived from an EMBL/GenBank/DDBJ whole genome shotgun (WGS) entry which is preliminary data.</text>
</comment>
<dbReference type="EMBL" id="JAFMYW010000012">
    <property type="protein sequence ID" value="MBO0952603.1"/>
    <property type="molecule type" value="Genomic_DNA"/>
</dbReference>
<protein>
    <submittedName>
        <fullName evidence="1">Right-handed parallel beta-helix repeat-containing protein</fullName>
    </submittedName>
</protein>
<dbReference type="RefSeq" id="WP_207332556.1">
    <property type="nucleotide sequence ID" value="NZ_JAFMYW010000012.1"/>
</dbReference>
<gene>
    <name evidence="1" type="ORF">J2I46_28745</name>
</gene>
<keyword evidence="2" id="KW-1185">Reference proteome</keyword>
<evidence type="ECO:0000313" key="2">
    <source>
        <dbReference type="Proteomes" id="UP000664628"/>
    </source>
</evidence>
<evidence type="ECO:0000313" key="1">
    <source>
        <dbReference type="EMBL" id="MBO0952603.1"/>
    </source>
</evidence>
<dbReference type="Gene3D" id="2.60.40.10">
    <property type="entry name" value="Immunoglobulins"/>
    <property type="match status" value="1"/>
</dbReference>
<dbReference type="Pfam" id="PF22352">
    <property type="entry name" value="K319L-like_PKD"/>
    <property type="match status" value="1"/>
</dbReference>
<sequence length="508" mass="53722">MKPVLRIATLPVQSLPTVNLAAARWVTLLLLASLFLMTGCKKETDVTPAGTVIAKAGPDQPVQVGQTVTLDGSASVDSDGKPLTYLWTVVRKPAKSTAVLSDPTSFKPTFKADEVGEYEFELMVTSPNGKSTDRVVVAASVAEPLAITANITVKTTLVDRIANPDLPDYIVTKSIDVTHELTINPGVVIAFERDVRMNINDGGGLLIAKGTADQKIKLVGVQNTKGYWAGLTLYSGSNANTMEYVEVRNAGSRTAFSTTKAALFVAGSTKAQIGLKNCLFTQNDGYGVYVYEGAIIREFSQNAFTANTEAGILLDALNVVKLDPASTFTGGNGRNVVEVTPSAITGKSEVVWAGFADKTPYRINGSFGIDAGFKLAPGVTMEMNRDAVIQINATGYLSAKGTPTQKVIFTSADNTAAYWRGIISYSADAKNELENAEVNNAGSSSIVSGKKANIATWGTRSTINVTKTRISGSGGYGVFVGYGSSVNTDISTANTFEKNTQANVLIDK</sequence>
<reference evidence="1 2" key="1">
    <citation type="submission" date="2021-03" db="EMBL/GenBank/DDBJ databases">
        <title>Fibrella sp. HMF5405 genome sequencing and assembly.</title>
        <authorList>
            <person name="Kang H."/>
            <person name="Kim H."/>
            <person name="Bae S."/>
            <person name="Joh K."/>
        </authorList>
    </citation>
    <scope>NUCLEOTIDE SEQUENCE [LARGE SCALE GENOMIC DNA]</scope>
    <source>
        <strain evidence="1 2">HMF5405</strain>
    </source>
</reference>
<organism evidence="1 2">
    <name type="scientific">Fibrella forsythiae</name>
    <dbReference type="NCBI Taxonomy" id="2817061"/>
    <lineage>
        <taxon>Bacteria</taxon>
        <taxon>Pseudomonadati</taxon>
        <taxon>Bacteroidota</taxon>
        <taxon>Cytophagia</taxon>
        <taxon>Cytophagales</taxon>
        <taxon>Spirosomataceae</taxon>
        <taxon>Fibrella</taxon>
    </lineage>
</organism>
<dbReference type="SUPFAM" id="SSF49299">
    <property type="entry name" value="PKD domain"/>
    <property type="match status" value="1"/>
</dbReference>
<dbReference type="Proteomes" id="UP000664628">
    <property type="component" value="Unassembled WGS sequence"/>
</dbReference>
<name>A0ABS3JT17_9BACT</name>